<dbReference type="RefSeq" id="WP_074928903.1">
    <property type="nucleotide sequence ID" value="NZ_FPBL01000008.1"/>
</dbReference>
<proteinExistence type="predicted"/>
<dbReference type="Pfam" id="PF14562">
    <property type="entry name" value="Endonuc_BglI"/>
    <property type="match status" value="1"/>
</dbReference>
<dbReference type="CDD" id="cd22311">
    <property type="entry name" value="BglI-like"/>
    <property type="match status" value="1"/>
</dbReference>
<dbReference type="OrthoDB" id="445075at2"/>
<keyword evidence="2" id="KW-0378">Hydrolase</keyword>
<gene>
    <name evidence="2" type="ORF">SAMN05216339_10815</name>
</gene>
<dbReference type="SUPFAM" id="SSF52980">
    <property type="entry name" value="Restriction endonuclease-like"/>
    <property type="match status" value="1"/>
</dbReference>
<feature type="domain" description="Restriction endonuclease type II BglI" evidence="1">
    <location>
        <begin position="9"/>
        <end position="295"/>
    </location>
</feature>
<evidence type="ECO:0000313" key="2">
    <source>
        <dbReference type="EMBL" id="SFU70656.1"/>
    </source>
</evidence>
<dbReference type="InterPro" id="IPR011543">
    <property type="entry name" value="Restrct_endonuc_II_BglI"/>
</dbReference>
<dbReference type="InterPro" id="IPR011335">
    <property type="entry name" value="Restrct_endonuc-II-like"/>
</dbReference>
<dbReference type="InterPro" id="IPR043121">
    <property type="entry name" value="Restrct_endonuc_II_BglI_sf"/>
</dbReference>
<accession>A0A1I7ICR5</accession>
<keyword evidence="2" id="KW-0255">Endonuclease</keyword>
<reference evidence="2 3" key="1">
    <citation type="submission" date="2016-10" db="EMBL/GenBank/DDBJ databases">
        <authorList>
            <person name="de Groot N.N."/>
        </authorList>
    </citation>
    <scope>NUCLEOTIDE SEQUENCE [LARGE SCALE GENOMIC DNA]</scope>
    <source>
        <strain evidence="2 3">Nm24</strain>
    </source>
</reference>
<evidence type="ECO:0000259" key="1">
    <source>
        <dbReference type="Pfam" id="PF14562"/>
    </source>
</evidence>
<sequence length="300" mass="33773">MINIHRQNQFNIYNSARNHFIANPSSLIELEKFLTNYLVSIITANIVEIKQDYNEASYLYPFWENYPPEDRGRQPIKDQYPWIEVGEHAIGSKLPRLLDSVFRVRDTGLPTGSDQRFVLTDDAIATATGGFTNSVWFFVDIKSVGPRDDQHHTVMSHNQVSGDGVWINPVDGVRNTILQATGARASHDFHASLPPVFVLSDGTIAPLVMIALKPVYRMLQPNVVGARNDGQPLERIDIACIPNGLLLTQQPNYLGAYNGLLFPGKDDKSKDPRKLRARVSFELLKNIAPWRVQTIQVPFP</sequence>
<organism evidence="2 3">
    <name type="scientific">Nitrosomonas eutropha</name>
    <dbReference type="NCBI Taxonomy" id="916"/>
    <lineage>
        <taxon>Bacteria</taxon>
        <taxon>Pseudomonadati</taxon>
        <taxon>Pseudomonadota</taxon>
        <taxon>Betaproteobacteria</taxon>
        <taxon>Nitrosomonadales</taxon>
        <taxon>Nitrosomonadaceae</taxon>
        <taxon>Nitrosomonas</taxon>
    </lineage>
</organism>
<protein>
    <submittedName>
        <fullName evidence="2">Restriction endonuclease BglI</fullName>
    </submittedName>
</protein>
<keyword evidence="2" id="KW-0540">Nuclease</keyword>
<name>A0A1I7ICR5_9PROT</name>
<evidence type="ECO:0000313" key="3">
    <source>
        <dbReference type="Proteomes" id="UP000183926"/>
    </source>
</evidence>
<dbReference type="EMBL" id="FPBL01000008">
    <property type="protein sequence ID" value="SFU70656.1"/>
    <property type="molecule type" value="Genomic_DNA"/>
</dbReference>
<dbReference type="GO" id="GO:0004519">
    <property type="term" value="F:endonuclease activity"/>
    <property type="evidence" value="ECO:0007669"/>
    <property type="project" value="UniProtKB-KW"/>
</dbReference>
<dbReference type="Gene3D" id="3.40.600.20">
    <property type="entry name" value="Restriction endonuclease BglI"/>
    <property type="match status" value="1"/>
</dbReference>
<dbReference type="Proteomes" id="UP000183926">
    <property type="component" value="Unassembled WGS sequence"/>
</dbReference>
<dbReference type="AlphaFoldDB" id="A0A1I7ICR5"/>